<protein>
    <submittedName>
        <fullName evidence="2">Tyrosine-protein kinase, insulin-like receptor</fullName>
    </submittedName>
</protein>
<comment type="caution">
    <text evidence="2">The sequence shown here is derived from an EMBL/GenBank/DDBJ whole genome shotgun (WGS) entry which is preliminary data.</text>
</comment>
<evidence type="ECO:0000256" key="1">
    <source>
        <dbReference type="SAM" id="MobiDB-lite"/>
    </source>
</evidence>
<evidence type="ECO:0000313" key="2">
    <source>
        <dbReference type="EMBL" id="PWA41628.1"/>
    </source>
</evidence>
<keyword evidence="2" id="KW-0675">Receptor</keyword>
<accession>A0A2U1KXZ9</accession>
<dbReference type="STRING" id="35608.A0A2U1KXZ9"/>
<reference evidence="2 3" key="1">
    <citation type="journal article" date="2018" name="Mol. Plant">
        <title>The genome of Artemisia annua provides insight into the evolution of Asteraceae family and artemisinin biosynthesis.</title>
        <authorList>
            <person name="Shen Q."/>
            <person name="Zhang L."/>
            <person name="Liao Z."/>
            <person name="Wang S."/>
            <person name="Yan T."/>
            <person name="Shi P."/>
            <person name="Liu M."/>
            <person name="Fu X."/>
            <person name="Pan Q."/>
            <person name="Wang Y."/>
            <person name="Lv Z."/>
            <person name="Lu X."/>
            <person name="Zhang F."/>
            <person name="Jiang W."/>
            <person name="Ma Y."/>
            <person name="Chen M."/>
            <person name="Hao X."/>
            <person name="Li L."/>
            <person name="Tang Y."/>
            <person name="Lv G."/>
            <person name="Zhou Y."/>
            <person name="Sun X."/>
            <person name="Brodelius P.E."/>
            <person name="Rose J.K.C."/>
            <person name="Tang K."/>
        </authorList>
    </citation>
    <scope>NUCLEOTIDE SEQUENCE [LARGE SCALE GENOMIC DNA]</scope>
    <source>
        <strain evidence="3">cv. Huhao1</strain>
        <tissue evidence="2">Leaf</tissue>
    </source>
</reference>
<keyword evidence="2" id="KW-0808">Transferase</keyword>
<evidence type="ECO:0000313" key="3">
    <source>
        <dbReference type="Proteomes" id="UP000245207"/>
    </source>
</evidence>
<dbReference type="GO" id="GO:0016301">
    <property type="term" value="F:kinase activity"/>
    <property type="evidence" value="ECO:0007669"/>
    <property type="project" value="UniProtKB-KW"/>
</dbReference>
<name>A0A2U1KXZ9_ARTAN</name>
<dbReference type="Proteomes" id="UP000245207">
    <property type="component" value="Unassembled WGS sequence"/>
</dbReference>
<feature type="region of interest" description="Disordered" evidence="1">
    <location>
        <begin position="58"/>
        <end position="82"/>
    </location>
</feature>
<proteinExistence type="predicted"/>
<gene>
    <name evidence="2" type="ORF">CTI12_AA552890</name>
</gene>
<keyword evidence="2" id="KW-0418">Kinase</keyword>
<sequence length="101" mass="11014">MITDQNMQLPIVAAATVTAAVVVATTTVSIAKLYDITGPSQNENYSLLDSLRMDEDTKTQYQISQKGDRLSDRSAGNESTLSEVSLEDVADCEILWEDISL</sequence>
<keyword evidence="3" id="KW-1185">Reference proteome</keyword>
<dbReference type="EMBL" id="PKPP01012954">
    <property type="protein sequence ID" value="PWA41628.1"/>
    <property type="molecule type" value="Genomic_DNA"/>
</dbReference>
<dbReference type="AlphaFoldDB" id="A0A2U1KXZ9"/>
<organism evidence="2 3">
    <name type="scientific">Artemisia annua</name>
    <name type="common">Sweet wormwood</name>
    <dbReference type="NCBI Taxonomy" id="35608"/>
    <lineage>
        <taxon>Eukaryota</taxon>
        <taxon>Viridiplantae</taxon>
        <taxon>Streptophyta</taxon>
        <taxon>Embryophyta</taxon>
        <taxon>Tracheophyta</taxon>
        <taxon>Spermatophyta</taxon>
        <taxon>Magnoliopsida</taxon>
        <taxon>eudicotyledons</taxon>
        <taxon>Gunneridae</taxon>
        <taxon>Pentapetalae</taxon>
        <taxon>asterids</taxon>
        <taxon>campanulids</taxon>
        <taxon>Asterales</taxon>
        <taxon>Asteraceae</taxon>
        <taxon>Asteroideae</taxon>
        <taxon>Anthemideae</taxon>
        <taxon>Artemisiinae</taxon>
        <taxon>Artemisia</taxon>
    </lineage>
</organism>